<evidence type="ECO:0000256" key="7">
    <source>
        <dbReference type="SAM" id="Phobius"/>
    </source>
</evidence>
<comment type="caution">
    <text evidence="10">The sequence shown here is derived from an EMBL/GenBank/DDBJ whole genome shotgun (WGS) entry which is preliminary data.</text>
</comment>
<name>A0A927FXN4_9HYPH</name>
<proteinExistence type="inferred from homology"/>
<accession>A0A927FXN4</accession>
<feature type="transmembrane region" description="Helical" evidence="7">
    <location>
        <begin position="365"/>
        <end position="387"/>
    </location>
</feature>
<dbReference type="InterPro" id="IPR051447">
    <property type="entry name" value="Lipoprotein-release_system"/>
</dbReference>
<evidence type="ECO:0000256" key="6">
    <source>
        <dbReference type="ARBA" id="ARBA00023136"/>
    </source>
</evidence>
<dbReference type="Proteomes" id="UP000654108">
    <property type="component" value="Unassembled WGS sequence"/>
</dbReference>
<evidence type="ECO:0000259" key="8">
    <source>
        <dbReference type="Pfam" id="PF02687"/>
    </source>
</evidence>
<sequence length="400" mass="41385">MLYSIKIATRYLTATRGQSLLLVVGVAVGVYVFVFMSALIGGLAVLLIDRTVGSIAHVIVEPPDRNPVLLQEVPGALLAVLKSSQQRPTLQSAAAYLPVIEATPHVSVVVGKLLGNGFMVKGEAVAPVQITGIEDKDISAIADIDSSLVAGSSELMLGTAVIGSGLAESLGVGVGQSLVIRSERNVEQSITIGGIFELGLAAIDEAAVYLNIRAARVLLALPEGLSRYEVKLDDLQQARSVAEDLRARTGLKATAWQDQNAQLLEGLTAQARSGDLIKGFALVTIIIGIASALLLSTYRRQSEIGIMRAMGASRGFVVTVFVIQGAIVGLAGGVLGAGLGFLSLLPFPPPEMTSGGGLPVDYRQGAYGAAIALTLAGAIAASIWPAYTASRIDPVKAIGP</sequence>
<dbReference type="AlphaFoldDB" id="A0A927FXN4"/>
<feature type="domain" description="ABC3 transporter permease C-terminal" evidence="8">
    <location>
        <begin position="279"/>
        <end position="394"/>
    </location>
</feature>
<evidence type="ECO:0000313" key="10">
    <source>
        <dbReference type="EMBL" id="MBD8065901.1"/>
    </source>
</evidence>
<feature type="transmembrane region" description="Helical" evidence="7">
    <location>
        <begin position="20"/>
        <end position="48"/>
    </location>
</feature>
<dbReference type="Pfam" id="PF12704">
    <property type="entry name" value="MacB_PCD"/>
    <property type="match status" value="1"/>
</dbReference>
<keyword evidence="3" id="KW-1003">Cell membrane</keyword>
<evidence type="ECO:0000259" key="9">
    <source>
        <dbReference type="Pfam" id="PF12704"/>
    </source>
</evidence>
<dbReference type="EMBL" id="JACYFU010000002">
    <property type="protein sequence ID" value="MBD8065901.1"/>
    <property type="molecule type" value="Genomic_DNA"/>
</dbReference>
<dbReference type="InterPro" id="IPR003838">
    <property type="entry name" value="ABC3_permease_C"/>
</dbReference>
<dbReference type="Pfam" id="PF02687">
    <property type="entry name" value="FtsX"/>
    <property type="match status" value="1"/>
</dbReference>
<comment type="similarity">
    <text evidence="2">Belongs to the ABC-4 integral membrane protein family. LolC/E subfamily.</text>
</comment>
<dbReference type="GO" id="GO:0044874">
    <property type="term" value="P:lipoprotein localization to outer membrane"/>
    <property type="evidence" value="ECO:0007669"/>
    <property type="project" value="TreeGrafter"/>
</dbReference>
<evidence type="ECO:0000256" key="1">
    <source>
        <dbReference type="ARBA" id="ARBA00004651"/>
    </source>
</evidence>
<evidence type="ECO:0000256" key="3">
    <source>
        <dbReference type="ARBA" id="ARBA00022475"/>
    </source>
</evidence>
<feature type="domain" description="MacB-like periplasmic core" evidence="9">
    <location>
        <begin position="19"/>
        <end position="247"/>
    </location>
</feature>
<dbReference type="PANTHER" id="PTHR30489:SF0">
    <property type="entry name" value="LIPOPROTEIN-RELEASING SYSTEM TRANSMEMBRANE PROTEIN LOLE"/>
    <property type="match status" value="1"/>
</dbReference>
<dbReference type="PANTHER" id="PTHR30489">
    <property type="entry name" value="LIPOPROTEIN-RELEASING SYSTEM TRANSMEMBRANE PROTEIN LOLE"/>
    <property type="match status" value="1"/>
</dbReference>
<organism evidence="10 11">
    <name type="scientific">Devosia oryzisoli</name>
    <dbReference type="NCBI Taxonomy" id="2774138"/>
    <lineage>
        <taxon>Bacteria</taxon>
        <taxon>Pseudomonadati</taxon>
        <taxon>Pseudomonadota</taxon>
        <taxon>Alphaproteobacteria</taxon>
        <taxon>Hyphomicrobiales</taxon>
        <taxon>Devosiaceae</taxon>
        <taxon>Devosia</taxon>
    </lineage>
</organism>
<keyword evidence="4 7" id="KW-0812">Transmembrane</keyword>
<dbReference type="RefSeq" id="WP_191775116.1">
    <property type="nucleotide sequence ID" value="NZ_JACYFU010000002.1"/>
</dbReference>
<reference evidence="10" key="1">
    <citation type="submission" date="2020-09" db="EMBL/GenBank/DDBJ databases">
        <title>Genome seq and assembly of Devosia sp.</title>
        <authorList>
            <person name="Chhetri G."/>
        </authorList>
    </citation>
    <scope>NUCLEOTIDE SEQUENCE</scope>
    <source>
        <strain evidence="10">PTR5</strain>
    </source>
</reference>
<evidence type="ECO:0000256" key="2">
    <source>
        <dbReference type="ARBA" id="ARBA00005236"/>
    </source>
</evidence>
<protein>
    <submittedName>
        <fullName evidence="10">ABC transporter permease</fullName>
    </submittedName>
</protein>
<evidence type="ECO:0000256" key="4">
    <source>
        <dbReference type="ARBA" id="ARBA00022692"/>
    </source>
</evidence>
<comment type="subcellular location">
    <subcellularLocation>
        <location evidence="1">Cell membrane</location>
        <topology evidence="1">Multi-pass membrane protein</topology>
    </subcellularLocation>
</comment>
<feature type="transmembrane region" description="Helical" evidence="7">
    <location>
        <begin position="276"/>
        <end position="295"/>
    </location>
</feature>
<feature type="transmembrane region" description="Helical" evidence="7">
    <location>
        <begin position="316"/>
        <end position="345"/>
    </location>
</feature>
<keyword evidence="5 7" id="KW-1133">Transmembrane helix</keyword>
<dbReference type="InterPro" id="IPR025857">
    <property type="entry name" value="MacB_PCD"/>
</dbReference>
<evidence type="ECO:0000313" key="11">
    <source>
        <dbReference type="Proteomes" id="UP000654108"/>
    </source>
</evidence>
<gene>
    <name evidence="10" type="ORF">IC608_10475</name>
</gene>
<evidence type="ECO:0000256" key="5">
    <source>
        <dbReference type="ARBA" id="ARBA00022989"/>
    </source>
</evidence>
<keyword evidence="6 7" id="KW-0472">Membrane</keyword>
<keyword evidence="11" id="KW-1185">Reference proteome</keyword>
<dbReference type="GO" id="GO:0098797">
    <property type="term" value="C:plasma membrane protein complex"/>
    <property type="evidence" value="ECO:0007669"/>
    <property type="project" value="TreeGrafter"/>
</dbReference>